<feature type="transmembrane region" description="Helical" evidence="8">
    <location>
        <begin position="266"/>
        <end position="288"/>
    </location>
</feature>
<feature type="transmembrane region" description="Helical" evidence="8">
    <location>
        <begin position="351"/>
        <end position="372"/>
    </location>
</feature>
<keyword evidence="2" id="KW-1003">Cell membrane</keyword>
<organism evidence="10 11">
    <name type="scientific">Vibrio superstes NBRC 103154</name>
    <dbReference type="NCBI Taxonomy" id="1219062"/>
    <lineage>
        <taxon>Bacteria</taxon>
        <taxon>Pseudomonadati</taxon>
        <taxon>Pseudomonadota</taxon>
        <taxon>Gammaproteobacteria</taxon>
        <taxon>Vibrionales</taxon>
        <taxon>Vibrionaceae</taxon>
        <taxon>Vibrio</taxon>
    </lineage>
</organism>
<dbReference type="InterPro" id="IPR003342">
    <property type="entry name" value="ArnT-like_N"/>
</dbReference>
<feature type="transmembrane region" description="Helical" evidence="8">
    <location>
        <begin position="327"/>
        <end position="344"/>
    </location>
</feature>
<keyword evidence="6 8" id="KW-1133">Transmembrane helix</keyword>
<sequence>MRINRLHLWFLLGAALLIRLLSLAAYPLMDTTEARYGEMARLMFETGNWVTPQFDYGVPFWGKPPLFTWMSTIGIEAFGVNEFAVRFPHWLAGLAVIGLIARFIHKQGFSGLLTAVVLATCGIFSISAGAVMTDMALTLGMTLAMLGFYQCWQGSKAWGYIGFIGLAIGMLAKGPLILVLFGIAVLPWLILQHGLIGAIKELSARFPLVGGTALLFALSLPWYLLAEQATPGFLEYFIVGEHFSRFVVSGWEGDLYGSAHDEVRGAIWWFWLYSAAPWSVVLPLLFCWKQKKGLKHLLKQSPLFSFLLFWLISPMLLFTFAGNILPAYVLPGIPALAGLIAILLDDIDRDALWVKLTAGVVPVLLVAAAMVLQQGIGDERSDKVLLAKTTPKVTTYYVGKRPFSGQFYSAGQAKKLTDWSEIDKLRQVQLIGKQHRLDEIVQSKKLNCIIETNPHNRRSLYKCENNS</sequence>
<keyword evidence="7 8" id="KW-0472">Membrane</keyword>
<dbReference type="GO" id="GO:0000030">
    <property type="term" value="F:mannosyltransferase activity"/>
    <property type="evidence" value="ECO:0007669"/>
    <property type="project" value="InterPro"/>
</dbReference>
<dbReference type="GO" id="GO:0009103">
    <property type="term" value="P:lipopolysaccharide biosynthetic process"/>
    <property type="evidence" value="ECO:0007669"/>
    <property type="project" value="UniProtKB-ARBA"/>
</dbReference>
<dbReference type="Proteomes" id="UP000321113">
    <property type="component" value="Unassembled WGS sequence"/>
</dbReference>
<dbReference type="RefSeq" id="WP_119008434.1">
    <property type="nucleotide sequence ID" value="NZ_BJXK01000004.1"/>
</dbReference>
<evidence type="ECO:0000256" key="2">
    <source>
        <dbReference type="ARBA" id="ARBA00022475"/>
    </source>
</evidence>
<evidence type="ECO:0000313" key="10">
    <source>
        <dbReference type="EMBL" id="GEM79143.1"/>
    </source>
</evidence>
<keyword evidence="5 8" id="KW-0812">Transmembrane</keyword>
<dbReference type="Pfam" id="PF02366">
    <property type="entry name" value="PMT"/>
    <property type="match status" value="1"/>
</dbReference>
<dbReference type="GO" id="GO:0005886">
    <property type="term" value="C:plasma membrane"/>
    <property type="evidence" value="ECO:0007669"/>
    <property type="project" value="UniProtKB-SubCell"/>
</dbReference>
<dbReference type="OrthoDB" id="9775035at2"/>
<proteinExistence type="predicted"/>
<evidence type="ECO:0000256" key="7">
    <source>
        <dbReference type="ARBA" id="ARBA00023136"/>
    </source>
</evidence>
<dbReference type="InterPro" id="IPR050297">
    <property type="entry name" value="LipidA_mod_glycosyltrf_83"/>
</dbReference>
<evidence type="ECO:0000259" key="9">
    <source>
        <dbReference type="Pfam" id="PF02366"/>
    </source>
</evidence>
<feature type="transmembrane region" description="Helical" evidence="8">
    <location>
        <begin position="87"/>
        <end position="105"/>
    </location>
</feature>
<feature type="transmembrane region" description="Helical" evidence="8">
    <location>
        <begin position="202"/>
        <end position="224"/>
    </location>
</feature>
<evidence type="ECO:0000256" key="1">
    <source>
        <dbReference type="ARBA" id="ARBA00004651"/>
    </source>
</evidence>
<feature type="transmembrane region" description="Helical" evidence="8">
    <location>
        <begin position="300"/>
        <end position="321"/>
    </location>
</feature>
<comment type="caution">
    <text evidence="10">The sequence shown here is derived from an EMBL/GenBank/DDBJ whole genome shotgun (WGS) entry which is preliminary data.</text>
</comment>
<dbReference type="GO" id="GO:0016763">
    <property type="term" value="F:pentosyltransferase activity"/>
    <property type="evidence" value="ECO:0007669"/>
    <property type="project" value="TreeGrafter"/>
</dbReference>
<accession>A0A511QP80</accession>
<evidence type="ECO:0000313" key="11">
    <source>
        <dbReference type="Proteomes" id="UP000321113"/>
    </source>
</evidence>
<evidence type="ECO:0000256" key="4">
    <source>
        <dbReference type="ARBA" id="ARBA00022679"/>
    </source>
</evidence>
<dbReference type="AlphaFoldDB" id="A0A511QP80"/>
<feature type="domain" description="ArnT-like N-terminal" evidence="9">
    <location>
        <begin position="29"/>
        <end position="237"/>
    </location>
</feature>
<protein>
    <submittedName>
        <fullName evidence="10">Phospholipid carrier-dependent glycosyltransferase</fullName>
    </submittedName>
</protein>
<reference evidence="10 11" key="1">
    <citation type="submission" date="2019-07" db="EMBL/GenBank/DDBJ databases">
        <title>Whole genome shotgun sequence of Vibrio superstes NBRC 103154.</title>
        <authorList>
            <person name="Hosoyama A."/>
            <person name="Uohara A."/>
            <person name="Ohji S."/>
            <person name="Ichikawa N."/>
        </authorList>
    </citation>
    <scope>NUCLEOTIDE SEQUENCE [LARGE SCALE GENOMIC DNA]</scope>
    <source>
        <strain evidence="10 11">NBRC 103154</strain>
    </source>
</reference>
<keyword evidence="4 10" id="KW-0808">Transferase</keyword>
<dbReference type="PANTHER" id="PTHR33908:SF3">
    <property type="entry name" value="UNDECAPRENYL PHOSPHATE-ALPHA-4-AMINO-4-DEOXY-L-ARABINOSE ARABINOSYL TRANSFERASE"/>
    <property type="match status" value="1"/>
</dbReference>
<feature type="transmembrane region" description="Helical" evidence="8">
    <location>
        <begin position="112"/>
        <end position="137"/>
    </location>
</feature>
<comment type="subcellular location">
    <subcellularLocation>
        <location evidence="1">Cell membrane</location>
        <topology evidence="1">Multi-pass membrane protein</topology>
    </subcellularLocation>
</comment>
<dbReference type="EMBL" id="BJXK01000004">
    <property type="protein sequence ID" value="GEM79143.1"/>
    <property type="molecule type" value="Genomic_DNA"/>
</dbReference>
<name>A0A511QP80_9VIBR</name>
<dbReference type="PANTHER" id="PTHR33908">
    <property type="entry name" value="MANNOSYLTRANSFERASE YKCB-RELATED"/>
    <property type="match status" value="1"/>
</dbReference>
<evidence type="ECO:0000256" key="6">
    <source>
        <dbReference type="ARBA" id="ARBA00022989"/>
    </source>
</evidence>
<evidence type="ECO:0000256" key="5">
    <source>
        <dbReference type="ARBA" id="ARBA00022692"/>
    </source>
</evidence>
<dbReference type="GO" id="GO:0006493">
    <property type="term" value="P:protein O-linked glycosylation"/>
    <property type="evidence" value="ECO:0007669"/>
    <property type="project" value="InterPro"/>
</dbReference>
<keyword evidence="11" id="KW-1185">Reference proteome</keyword>
<evidence type="ECO:0000256" key="8">
    <source>
        <dbReference type="SAM" id="Phobius"/>
    </source>
</evidence>
<dbReference type="GO" id="GO:0010041">
    <property type="term" value="P:response to iron(III) ion"/>
    <property type="evidence" value="ECO:0007669"/>
    <property type="project" value="TreeGrafter"/>
</dbReference>
<keyword evidence="3" id="KW-0328">Glycosyltransferase</keyword>
<evidence type="ECO:0000256" key="3">
    <source>
        <dbReference type="ARBA" id="ARBA00022676"/>
    </source>
</evidence>
<gene>
    <name evidence="10" type="ORF">VSU01S_13880</name>
</gene>
<feature type="transmembrane region" description="Helical" evidence="8">
    <location>
        <begin position="157"/>
        <end position="190"/>
    </location>
</feature>